<comment type="caution">
    <text evidence="10">The sequence shown here is derived from an EMBL/GenBank/DDBJ whole genome shotgun (WGS) entry which is preliminary data.</text>
</comment>
<comment type="subcellular location">
    <subcellularLocation>
        <location evidence="1 8">Cytoplasm</location>
    </subcellularLocation>
</comment>
<dbReference type="Pfam" id="PF11734">
    <property type="entry name" value="TilS_C"/>
    <property type="match status" value="1"/>
</dbReference>
<comment type="function">
    <text evidence="8">Ligates lysine onto the cytidine present at position 34 of the AUA codon-specific tRNA(Ile) that contains the anticodon CAU, in an ATP-dependent manner. Cytidine is converted to lysidine, thus changing the amino acid specificity of the tRNA from methionine to isoleucine.</text>
</comment>
<comment type="similarity">
    <text evidence="8">Belongs to the tRNA(Ile)-lysidine synthase family.</text>
</comment>
<dbReference type="RefSeq" id="WP_086486704.1">
    <property type="nucleotide sequence ID" value="NZ_MSLT01000001.1"/>
</dbReference>
<dbReference type="GO" id="GO:0006400">
    <property type="term" value="P:tRNA modification"/>
    <property type="evidence" value="ECO:0007669"/>
    <property type="project" value="UniProtKB-UniRule"/>
</dbReference>
<dbReference type="InterPro" id="IPR012795">
    <property type="entry name" value="tRNA_Ile_lys_synt_N"/>
</dbReference>
<keyword evidence="5 8" id="KW-0547">Nucleotide-binding</keyword>
<dbReference type="Pfam" id="PF01171">
    <property type="entry name" value="ATP_bind_3"/>
    <property type="match status" value="1"/>
</dbReference>
<dbReference type="SUPFAM" id="SSF82829">
    <property type="entry name" value="MesJ substrate recognition domain-like"/>
    <property type="match status" value="1"/>
</dbReference>
<dbReference type="NCBIfam" id="TIGR02433">
    <property type="entry name" value="lysidine_TilS_C"/>
    <property type="match status" value="1"/>
</dbReference>
<dbReference type="InterPro" id="IPR014729">
    <property type="entry name" value="Rossmann-like_a/b/a_fold"/>
</dbReference>
<dbReference type="NCBIfam" id="TIGR02432">
    <property type="entry name" value="lysidine_TilS_N"/>
    <property type="match status" value="1"/>
</dbReference>
<evidence type="ECO:0000256" key="5">
    <source>
        <dbReference type="ARBA" id="ARBA00022741"/>
    </source>
</evidence>
<keyword evidence="11" id="KW-1185">Reference proteome</keyword>
<keyword evidence="4 8" id="KW-0819">tRNA processing</keyword>
<dbReference type="Gene3D" id="1.20.59.20">
    <property type="match status" value="1"/>
</dbReference>
<dbReference type="InterPro" id="IPR015262">
    <property type="entry name" value="tRNA_Ile_lys_synt_subst-bd"/>
</dbReference>
<dbReference type="Proteomes" id="UP000194798">
    <property type="component" value="Unassembled WGS sequence"/>
</dbReference>
<reference evidence="10 11" key="1">
    <citation type="submission" date="2016-12" db="EMBL/GenBank/DDBJ databases">
        <title>Thioflexothrix psekupsii D3 genome sequencing and assembly.</title>
        <authorList>
            <person name="Fomenkov A."/>
            <person name="Vincze T."/>
            <person name="Grabovich M."/>
            <person name="Anton B.P."/>
            <person name="Dubinina G."/>
            <person name="Orlova M."/>
            <person name="Belousova E."/>
            <person name="Roberts R.J."/>
        </authorList>
    </citation>
    <scope>NUCLEOTIDE SEQUENCE [LARGE SCALE GENOMIC DNA]</scope>
    <source>
        <strain evidence="10">D3</strain>
    </source>
</reference>
<comment type="catalytic activity">
    <reaction evidence="7 8">
        <text>cytidine(34) in tRNA(Ile2) + L-lysine + ATP = lysidine(34) in tRNA(Ile2) + AMP + diphosphate + H(+)</text>
        <dbReference type="Rhea" id="RHEA:43744"/>
        <dbReference type="Rhea" id="RHEA-COMP:10625"/>
        <dbReference type="Rhea" id="RHEA-COMP:10670"/>
        <dbReference type="ChEBI" id="CHEBI:15378"/>
        <dbReference type="ChEBI" id="CHEBI:30616"/>
        <dbReference type="ChEBI" id="CHEBI:32551"/>
        <dbReference type="ChEBI" id="CHEBI:33019"/>
        <dbReference type="ChEBI" id="CHEBI:82748"/>
        <dbReference type="ChEBI" id="CHEBI:83665"/>
        <dbReference type="ChEBI" id="CHEBI:456215"/>
        <dbReference type="EC" id="6.3.4.19"/>
    </reaction>
</comment>
<name>A0A251XD87_9GAMM</name>
<dbReference type="SMART" id="SM00977">
    <property type="entry name" value="TilS_C"/>
    <property type="match status" value="1"/>
</dbReference>
<feature type="binding site" evidence="8">
    <location>
        <begin position="27"/>
        <end position="32"/>
    </location>
    <ligand>
        <name>ATP</name>
        <dbReference type="ChEBI" id="CHEBI:30616"/>
    </ligand>
</feature>
<dbReference type="EC" id="6.3.4.19" evidence="8"/>
<dbReference type="GO" id="GO:0005737">
    <property type="term" value="C:cytoplasm"/>
    <property type="evidence" value="ECO:0007669"/>
    <property type="project" value="UniProtKB-SubCell"/>
</dbReference>
<dbReference type="SUPFAM" id="SSF52402">
    <property type="entry name" value="Adenine nucleotide alpha hydrolases-like"/>
    <property type="match status" value="1"/>
</dbReference>
<dbReference type="EMBL" id="MSLT01000001">
    <property type="protein sequence ID" value="OUD16301.1"/>
    <property type="molecule type" value="Genomic_DNA"/>
</dbReference>
<dbReference type="PANTHER" id="PTHR43033">
    <property type="entry name" value="TRNA(ILE)-LYSIDINE SYNTHASE-RELATED"/>
    <property type="match status" value="1"/>
</dbReference>
<dbReference type="InterPro" id="IPR011063">
    <property type="entry name" value="TilS/TtcA_N"/>
</dbReference>
<evidence type="ECO:0000313" key="10">
    <source>
        <dbReference type="EMBL" id="OUD16301.1"/>
    </source>
</evidence>
<organism evidence="10 11">
    <name type="scientific">Thioflexithrix psekupsensis</name>
    <dbReference type="NCBI Taxonomy" id="1570016"/>
    <lineage>
        <taxon>Bacteria</taxon>
        <taxon>Pseudomonadati</taxon>
        <taxon>Pseudomonadota</taxon>
        <taxon>Gammaproteobacteria</taxon>
        <taxon>Thiotrichales</taxon>
        <taxon>Thioflexithrix</taxon>
    </lineage>
</organism>
<dbReference type="AlphaFoldDB" id="A0A251XD87"/>
<dbReference type="InterPro" id="IPR012796">
    <property type="entry name" value="Lysidine-tRNA-synth_C"/>
</dbReference>
<comment type="domain">
    <text evidence="8">The N-terminal region contains the highly conserved SGGXDS motif, predicted to be a P-loop motif involved in ATP binding.</text>
</comment>
<evidence type="ECO:0000256" key="4">
    <source>
        <dbReference type="ARBA" id="ARBA00022694"/>
    </source>
</evidence>
<evidence type="ECO:0000256" key="3">
    <source>
        <dbReference type="ARBA" id="ARBA00022598"/>
    </source>
</evidence>
<evidence type="ECO:0000256" key="2">
    <source>
        <dbReference type="ARBA" id="ARBA00022490"/>
    </source>
</evidence>
<keyword evidence="6 8" id="KW-0067">ATP-binding</keyword>
<keyword evidence="2 8" id="KW-0963">Cytoplasm</keyword>
<protein>
    <recommendedName>
        <fullName evidence="8">tRNA(Ile)-lysidine synthase</fullName>
        <ecNumber evidence="8">6.3.4.19</ecNumber>
    </recommendedName>
    <alternativeName>
        <fullName evidence="8">tRNA(Ile)-2-lysyl-cytidine synthase</fullName>
    </alternativeName>
    <alternativeName>
        <fullName evidence="8">tRNA(Ile)-lysidine synthetase</fullName>
    </alternativeName>
</protein>
<evidence type="ECO:0000259" key="9">
    <source>
        <dbReference type="SMART" id="SM00977"/>
    </source>
</evidence>
<accession>A0A251XD87</accession>
<keyword evidence="3 8" id="KW-0436">Ligase</keyword>
<dbReference type="InterPro" id="IPR012094">
    <property type="entry name" value="tRNA_Ile_lys_synt"/>
</dbReference>
<dbReference type="SUPFAM" id="SSF56037">
    <property type="entry name" value="PheT/TilS domain"/>
    <property type="match status" value="1"/>
</dbReference>
<dbReference type="CDD" id="cd01992">
    <property type="entry name" value="TilS_N"/>
    <property type="match status" value="1"/>
</dbReference>
<evidence type="ECO:0000256" key="6">
    <source>
        <dbReference type="ARBA" id="ARBA00022840"/>
    </source>
</evidence>
<gene>
    <name evidence="8" type="primary">tilS</name>
    <name evidence="10" type="ORF">TPSD3_00845</name>
</gene>
<sequence length="438" mass="50665">MTLFSAQQLLAILKQYNLQGRLWVAYSGGLDSTVLLHALHEIRHHLPIERVCAVHVHHGLHPDADQWARHCRQFCRSRQIFYQVCRVDARARTGESVEARARDLRYRALGVLLRRHETVLTAQHADDQAETVLLQLLRGAGTAGLSGMAARSALGEGWRVRPLLSFTRTQLLGYAKAQGLTWIEDESNQDLRYDRSFIRQKITPLLRKRWPSFAQTLSRSAELQATATRLLRDCARLDWLLCRGETDKQLDIATLLSLSSERQEQVLRYWLNALKFSMPSRVKLREIREMLCQAKADRQPVVKWEGVELRRCRGQLYAMLPLPPRPPRWEVQWDLQQPLRLPLGELRAECRRGAGLLSDQVSLPLRVRLREGGERWLSEGHHRRLKKQLQALSFPPWWRAYLPLLYAENELLWVAGVGVGDVPRTTGTDQGWFIWWSV</sequence>
<evidence type="ECO:0000256" key="1">
    <source>
        <dbReference type="ARBA" id="ARBA00004496"/>
    </source>
</evidence>
<evidence type="ECO:0000256" key="7">
    <source>
        <dbReference type="ARBA" id="ARBA00048539"/>
    </source>
</evidence>
<dbReference type="HAMAP" id="MF_01161">
    <property type="entry name" value="tRNA_Ile_lys_synt"/>
    <property type="match status" value="1"/>
</dbReference>
<dbReference type="Gene3D" id="3.40.50.620">
    <property type="entry name" value="HUPs"/>
    <property type="match status" value="1"/>
</dbReference>
<evidence type="ECO:0000313" key="11">
    <source>
        <dbReference type="Proteomes" id="UP000194798"/>
    </source>
</evidence>
<evidence type="ECO:0000256" key="8">
    <source>
        <dbReference type="HAMAP-Rule" id="MF_01161"/>
    </source>
</evidence>
<dbReference type="GO" id="GO:0032267">
    <property type="term" value="F:tRNA(Ile)-lysidine synthase activity"/>
    <property type="evidence" value="ECO:0007669"/>
    <property type="project" value="UniProtKB-EC"/>
</dbReference>
<dbReference type="Pfam" id="PF09179">
    <property type="entry name" value="TilS"/>
    <property type="match status" value="1"/>
</dbReference>
<feature type="domain" description="Lysidine-tRNA(Ile) synthetase C-terminal" evidence="9">
    <location>
        <begin position="365"/>
        <end position="435"/>
    </location>
</feature>
<proteinExistence type="inferred from homology"/>
<dbReference type="PANTHER" id="PTHR43033:SF1">
    <property type="entry name" value="TRNA(ILE)-LYSIDINE SYNTHASE-RELATED"/>
    <property type="match status" value="1"/>
</dbReference>
<dbReference type="OrthoDB" id="9807403at2"/>
<dbReference type="GO" id="GO:0005524">
    <property type="term" value="F:ATP binding"/>
    <property type="evidence" value="ECO:0007669"/>
    <property type="project" value="UniProtKB-UniRule"/>
</dbReference>